<feature type="transmembrane region" description="Helical" evidence="14">
    <location>
        <begin position="290"/>
        <end position="316"/>
    </location>
</feature>
<dbReference type="InterPro" id="IPR013821">
    <property type="entry name" value="K_chnl_volt-dep_KCNQ_C"/>
</dbReference>
<feature type="compositionally biased region" description="Basic and acidic residues" evidence="13">
    <location>
        <begin position="826"/>
        <end position="839"/>
    </location>
</feature>
<dbReference type="SUPFAM" id="SSF81324">
    <property type="entry name" value="Voltage-gated potassium channels"/>
    <property type="match status" value="1"/>
</dbReference>
<evidence type="ECO:0000256" key="13">
    <source>
        <dbReference type="SAM" id="MobiDB-lite"/>
    </source>
</evidence>
<evidence type="ECO:0000256" key="8">
    <source>
        <dbReference type="ARBA" id="ARBA00022989"/>
    </source>
</evidence>
<feature type="transmembrane region" description="Helical" evidence="14">
    <location>
        <begin position="90"/>
        <end position="110"/>
    </location>
</feature>
<reference evidence="17 18" key="1">
    <citation type="submission" date="2020-08" db="EMBL/GenBank/DDBJ databases">
        <authorList>
            <person name="Hejnol A."/>
        </authorList>
    </citation>
    <scope>NUCLEOTIDE SEQUENCE [LARGE SCALE GENOMIC DNA]</scope>
</reference>
<feature type="compositionally biased region" description="Polar residues" evidence="13">
    <location>
        <begin position="466"/>
        <end position="475"/>
    </location>
</feature>
<evidence type="ECO:0000256" key="3">
    <source>
        <dbReference type="ARBA" id="ARBA00022475"/>
    </source>
</evidence>
<dbReference type="PRINTS" id="PR01459">
    <property type="entry name" value="KCNQCHANNEL"/>
</dbReference>
<protein>
    <submittedName>
        <fullName evidence="17">DgyrCDS8781</fullName>
    </submittedName>
</protein>
<feature type="compositionally biased region" description="Polar residues" evidence="13">
    <location>
        <begin position="807"/>
        <end position="823"/>
    </location>
</feature>
<dbReference type="InterPro" id="IPR003937">
    <property type="entry name" value="K_chnl_volt-dep_KCNQ"/>
</dbReference>
<evidence type="ECO:0000259" key="16">
    <source>
        <dbReference type="Pfam" id="PF03520"/>
    </source>
</evidence>
<evidence type="ECO:0000256" key="6">
    <source>
        <dbReference type="ARBA" id="ARBA00022882"/>
    </source>
</evidence>
<feature type="transmembrane region" description="Helical" evidence="14">
    <location>
        <begin position="165"/>
        <end position="190"/>
    </location>
</feature>
<keyword evidence="7" id="KW-0630">Potassium</keyword>
<evidence type="ECO:0000256" key="11">
    <source>
        <dbReference type="ARBA" id="ARBA00023303"/>
    </source>
</evidence>
<evidence type="ECO:0000256" key="12">
    <source>
        <dbReference type="ARBA" id="ARBA00034430"/>
    </source>
</evidence>
<evidence type="ECO:0000256" key="5">
    <source>
        <dbReference type="ARBA" id="ARBA00022692"/>
    </source>
</evidence>
<feature type="region of interest" description="Disordered" evidence="13">
    <location>
        <begin position="698"/>
        <end position="727"/>
    </location>
</feature>
<feature type="region of interest" description="Disordered" evidence="13">
    <location>
        <begin position="851"/>
        <end position="882"/>
    </location>
</feature>
<dbReference type="EMBL" id="CAJFCJ010000012">
    <property type="protein sequence ID" value="CAD5120209.1"/>
    <property type="molecule type" value="Genomic_DNA"/>
</dbReference>
<feature type="compositionally biased region" description="Basic and acidic residues" evidence="13">
    <location>
        <begin position="757"/>
        <end position="769"/>
    </location>
</feature>
<keyword evidence="3" id="KW-1003">Cell membrane</keyword>
<dbReference type="GO" id="GO:0005249">
    <property type="term" value="F:voltage-gated potassium channel activity"/>
    <property type="evidence" value="ECO:0007669"/>
    <property type="project" value="InterPro"/>
</dbReference>
<accession>A0A7I8VWN0</accession>
<dbReference type="OrthoDB" id="8879391at2759"/>
<dbReference type="Pfam" id="PF00520">
    <property type="entry name" value="Ion_trans"/>
    <property type="match status" value="1"/>
</dbReference>
<feature type="region of interest" description="Disordered" evidence="13">
    <location>
        <begin position="745"/>
        <end position="780"/>
    </location>
</feature>
<comment type="caution">
    <text evidence="17">The sequence shown here is derived from an EMBL/GenBank/DDBJ whole genome shotgun (WGS) entry which is preliminary data.</text>
</comment>
<evidence type="ECO:0000259" key="15">
    <source>
        <dbReference type="Pfam" id="PF00520"/>
    </source>
</evidence>
<evidence type="ECO:0000256" key="14">
    <source>
        <dbReference type="SAM" id="Phobius"/>
    </source>
</evidence>
<dbReference type="FunFam" id="1.10.287.70:FF:000016">
    <property type="entry name" value="Putative potassium voltage-gated channel subfamily KQT member 2"/>
    <property type="match status" value="1"/>
</dbReference>
<evidence type="ECO:0000256" key="1">
    <source>
        <dbReference type="ARBA" id="ARBA00004651"/>
    </source>
</evidence>
<dbReference type="PANTHER" id="PTHR47735:SF9">
    <property type="entry name" value="POTASSIUM VOLTAGE-GATED CHANNEL SUBFAMILY KQT MEMBER 4-LIKE ISOFORM X1"/>
    <property type="match status" value="1"/>
</dbReference>
<proteinExistence type="predicted"/>
<evidence type="ECO:0000313" key="18">
    <source>
        <dbReference type="Proteomes" id="UP000549394"/>
    </source>
</evidence>
<keyword evidence="9" id="KW-0406">Ion transport</keyword>
<evidence type="ECO:0000313" key="17">
    <source>
        <dbReference type="EMBL" id="CAD5120209.1"/>
    </source>
</evidence>
<evidence type="ECO:0000256" key="4">
    <source>
        <dbReference type="ARBA" id="ARBA00022538"/>
    </source>
</evidence>
<dbReference type="Gene3D" id="1.20.120.350">
    <property type="entry name" value="Voltage-gated potassium channels. Chain C"/>
    <property type="match status" value="1"/>
</dbReference>
<keyword evidence="4" id="KW-0633">Potassium transport</keyword>
<dbReference type="FunFam" id="1.20.120.350:FF:000017">
    <property type="entry name" value="potassium voltage-gated channel subfamily KQT member 1"/>
    <property type="match status" value="1"/>
</dbReference>
<sequence length="882" mass="100512">MQSEIQLGTFPPETETRRKPRVAFTGVDDDKFDDRKNIHAMESGSRLVRPRMSLLGKPLNYKAHRRDARYRRAQARIYNFLERPKNWRSISYHLLVFLMVFLCLLLSIFSTVPAFENASTNILYYLELIMVLWFMSEYTLRLWSAGCRYRYQGWRGRGKFARKPLCVIDLIVIAASIVILCLGSNGQVFATSALRGLRFFQILRMVRVDRRGGSWKLLGSVVWAHRQELFTTLYIGFLGLIFASFLVYLAEKDKNSKKFGTYADALWWGVITLCTVGYGDTVPVTWAGKLIAACCAILGISFFALPAGIMGSGFALKVQQQQRQKHLIRRRVPAATLIQCLWRCYAADEHSLSEATWKIHLKPCRSPPATPRHKLAGSIAWGRVRDVFKWSFTTSSSSDEEAPGAISQATLHSTNFRQNSQESKDSCCSFKTDLFIQQECDEEQTKFKNNSSFMSRMSIRRKDRSANTTNTQNSPAIHRPVRRTLSSQSDDKQECDSPDALQRLLTRNWSHLSLSTDQTTANNSGKEASAFTGLNKREFKDSEDDLDEYVEGVTQLTDTHKHAIRAMRKIKYFVARRKFKEAFRPYDLKDIIEQYSAGHIDMLSRIKNLQLRLDQILGKAGSKKPDVYESKICLAARVVKVERQVEDIETKLDLFLDMYKEDRKRFSSQGVQIQSETEQAEQAIQLDSKHSQLRSILVDKQQSEPPTPTTQVGKPIQRNWSDLSSRSKKKKVTYRCASATDVKAVSDLPPPILKKRPSSESDRPTEDKIQSNPDIQIYRPAPTPPIKEFTQETIDVHSSVDSETETHSATSVLSSGDSLTHQYGSMRKEDSDDEIWNDKKSEAVASCNSTEMEMMSDDGEDSCLLSPTEMTSKEIPKKLNQY</sequence>
<dbReference type="InterPro" id="IPR027359">
    <property type="entry name" value="Volt_channel_dom_sf"/>
</dbReference>
<evidence type="ECO:0000256" key="10">
    <source>
        <dbReference type="ARBA" id="ARBA00023136"/>
    </source>
</evidence>
<name>A0A7I8VWN0_9ANNE</name>
<gene>
    <name evidence="17" type="ORF">DGYR_LOCUS8333</name>
</gene>
<feature type="region of interest" description="Disordered" evidence="13">
    <location>
        <begin position="451"/>
        <end position="497"/>
    </location>
</feature>
<dbReference type="InterPro" id="IPR005821">
    <property type="entry name" value="Ion_trans_dom"/>
</dbReference>
<keyword evidence="5 14" id="KW-0812">Transmembrane</keyword>
<evidence type="ECO:0000256" key="2">
    <source>
        <dbReference type="ARBA" id="ARBA00022448"/>
    </source>
</evidence>
<feature type="transmembrane region" description="Helical" evidence="14">
    <location>
        <begin position="229"/>
        <end position="249"/>
    </location>
</feature>
<keyword evidence="6" id="KW-0851">Voltage-gated channel</keyword>
<dbReference type="Proteomes" id="UP000549394">
    <property type="component" value="Unassembled WGS sequence"/>
</dbReference>
<dbReference type="Gene3D" id="6.10.140.1910">
    <property type="match status" value="2"/>
</dbReference>
<dbReference type="Gene3D" id="1.10.287.70">
    <property type="match status" value="1"/>
</dbReference>
<keyword evidence="8 14" id="KW-1133">Transmembrane helix</keyword>
<keyword evidence="11" id="KW-0407">Ion channel</keyword>
<dbReference type="Pfam" id="PF03520">
    <property type="entry name" value="KCNQ_channel"/>
    <property type="match status" value="1"/>
</dbReference>
<keyword evidence="2" id="KW-0813">Transport</keyword>
<dbReference type="PANTHER" id="PTHR47735">
    <property type="entry name" value="POTASSIUM VOLTAGE-GATED CHANNEL SUBFAMILY KQT MEMBER 4"/>
    <property type="match status" value="1"/>
</dbReference>
<feature type="domain" description="Ion transport" evidence="15">
    <location>
        <begin position="92"/>
        <end position="321"/>
    </location>
</feature>
<keyword evidence="10 14" id="KW-0472">Membrane</keyword>
<comment type="subcellular location">
    <subcellularLocation>
        <location evidence="1">Cell membrane</location>
        <topology evidence="1">Multi-pass membrane protein</topology>
    </subcellularLocation>
</comment>
<feature type="domain" description="Potassium channel voltage dependent KCNQ C-terminal" evidence="16">
    <location>
        <begin position="553"/>
        <end position="661"/>
    </location>
</feature>
<feature type="transmembrane region" description="Helical" evidence="14">
    <location>
        <begin position="122"/>
        <end position="144"/>
    </location>
</feature>
<evidence type="ECO:0000256" key="9">
    <source>
        <dbReference type="ARBA" id="ARBA00023065"/>
    </source>
</evidence>
<feature type="compositionally biased region" description="Basic and acidic residues" evidence="13">
    <location>
        <begin position="871"/>
        <end position="882"/>
    </location>
</feature>
<organism evidence="17 18">
    <name type="scientific">Dimorphilus gyrociliatus</name>
    <dbReference type="NCBI Taxonomy" id="2664684"/>
    <lineage>
        <taxon>Eukaryota</taxon>
        <taxon>Metazoa</taxon>
        <taxon>Spiralia</taxon>
        <taxon>Lophotrochozoa</taxon>
        <taxon>Annelida</taxon>
        <taxon>Polychaeta</taxon>
        <taxon>Polychaeta incertae sedis</taxon>
        <taxon>Dinophilidae</taxon>
        <taxon>Dimorphilus</taxon>
    </lineage>
</organism>
<dbReference type="AlphaFoldDB" id="A0A7I8VWN0"/>
<dbReference type="GO" id="GO:0008076">
    <property type="term" value="C:voltage-gated potassium channel complex"/>
    <property type="evidence" value="ECO:0007669"/>
    <property type="project" value="TreeGrafter"/>
</dbReference>
<keyword evidence="18" id="KW-1185">Reference proteome</keyword>
<evidence type="ECO:0000256" key="7">
    <source>
        <dbReference type="ARBA" id="ARBA00022958"/>
    </source>
</evidence>
<feature type="region of interest" description="Disordered" evidence="13">
    <location>
        <begin position="800"/>
        <end position="839"/>
    </location>
</feature>
<comment type="catalytic activity">
    <reaction evidence="12">
        <text>K(+)(in) = K(+)(out)</text>
        <dbReference type="Rhea" id="RHEA:29463"/>
        <dbReference type="ChEBI" id="CHEBI:29103"/>
    </reaction>
</comment>
<dbReference type="PRINTS" id="PR00169">
    <property type="entry name" value="KCHANNEL"/>
</dbReference>